<dbReference type="PANTHER" id="PTHR43420">
    <property type="entry name" value="ACETYLTRANSFERASE"/>
    <property type="match status" value="1"/>
</dbReference>
<dbReference type="InterPro" id="IPR016181">
    <property type="entry name" value="Acyl_CoA_acyltransferase"/>
</dbReference>
<dbReference type="Pfam" id="PF13673">
    <property type="entry name" value="Acetyltransf_10"/>
    <property type="match status" value="1"/>
</dbReference>
<organism evidence="4 5">
    <name type="scientific">Pelosinus baikalensis</name>
    <dbReference type="NCBI Taxonomy" id="2892015"/>
    <lineage>
        <taxon>Bacteria</taxon>
        <taxon>Bacillati</taxon>
        <taxon>Bacillota</taxon>
        <taxon>Negativicutes</taxon>
        <taxon>Selenomonadales</taxon>
        <taxon>Sporomusaceae</taxon>
        <taxon>Pelosinus</taxon>
    </lineage>
</organism>
<keyword evidence="2" id="KW-0012">Acyltransferase</keyword>
<dbReference type="Gene3D" id="3.40.630.30">
    <property type="match status" value="1"/>
</dbReference>
<evidence type="ECO:0000256" key="1">
    <source>
        <dbReference type="ARBA" id="ARBA00022679"/>
    </source>
</evidence>
<dbReference type="Proteomes" id="UP001165492">
    <property type="component" value="Unassembled WGS sequence"/>
</dbReference>
<evidence type="ECO:0000259" key="3">
    <source>
        <dbReference type="PROSITE" id="PS51186"/>
    </source>
</evidence>
<keyword evidence="5" id="KW-1185">Reference proteome</keyword>
<proteinExistence type="predicted"/>
<evidence type="ECO:0000313" key="4">
    <source>
        <dbReference type="EMBL" id="MCC5466112.1"/>
    </source>
</evidence>
<evidence type="ECO:0000313" key="5">
    <source>
        <dbReference type="Proteomes" id="UP001165492"/>
    </source>
</evidence>
<dbReference type="PROSITE" id="PS51186">
    <property type="entry name" value="GNAT"/>
    <property type="match status" value="1"/>
</dbReference>
<protein>
    <submittedName>
        <fullName evidence="4">GNAT family N-acetyltransferase</fullName>
    </submittedName>
</protein>
<accession>A0ABS8HVE4</accession>
<gene>
    <name evidence="4" type="ORF">LMF89_12170</name>
</gene>
<dbReference type="PANTHER" id="PTHR43420:SF42">
    <property type="entry name" value="N-ACETYLTRANSFERASE DOMAIN-CONTAINING PROTEIN"/>
    <property type="match status" value="1"/>
</dbReference>
<dbReference type="EMBL" id="JAJHJB010000015">
    <property type="protein sequence ID" value="MCC5466112.1"/>
    <property type="molecule type" value="Genomic_DNA"/>
</dbReference>
<keyword evidence="1" id="KW-0808">Transferase</keyword>
<dbReference type="CDD" id="cd04301">
    <property type="entry name" value="NAT_SF"/>
    <property type="match status" value="1"/>
</dbReference>
<evidence type="ECO:0000256" key="2">
    <source>
        <dbReference type="ARBA" id="ARBA00023315"/>
    </source>
</evidence>
<dbReference type="InterPro" id="IPR050680">
    <property type="entry name" value="YpeA/RimI_acetyltransf"/>
</dbReference>
<feature type="domain" description="N-acetyltransferase" evidence="3">
    <location>
        <begin position="1"/>
        <end position="116"/>
    </location>
</feature>
<dbReference type="InterPro" id="IPR000182">
    <property type="entry name" value="GNAT_dom"/>
</dbReference>
<dbReference type="SUPFAM" id="SSF55729">
    <property type="entry name" value="Acyl-CoA N-acyltransferases (Nat)"/>
    <property type="match status" value="1"/>
</dbReference>
<sequence length="116" mass="13565">MWPEKDIEYIKLKDDELGKHFGLFVNHRLVSVISLFEKNNVIQFRKFATLQELQGKGYGSVLLNCALKEAEKQGAKSFWCNARVNKIDFYKKFGFEEIEEAVTKDGMKYVKMSKNF</sequence>
<name>A0ABS8HVE4_9FIRM</name>
<comment type="caution">
    <text evidence="4">The sequence shown here is derived from an EMBL/GenBank/DDBJ whole genome shotgun (WGS) entry which is preliminary data.</text>
</comment>
<reference evidence="4" key="1">
    <citation type="submission" date="2021-11" db="EMBL/GenBank/DDBJ databases">
        <title>Description of a new species Pelosinus isolated from the bottom sediments of Lake Baikal.</title>
        <authorList>
            <person name="Zakharyuk A."/>
        </authorList>
    </citation>
    <scope>NUCLEOTIDE SEQUENCE</scope>
    <source>
        <strain evidence="4">Bkl1</strain>
    </source>
</reference>